<keyword evidence="4" id="KW-1185">Reference proteome</keyword>
<feature type="signal peptide" evidence="1">
    <location>
        <begin position="1"/>
        <end position="26"/>
    </location>
</feature>
<evidence type="ECO:0000259" key="2">
    <source>
        <dbReference type="Pfam" id="PF16244"/>
    </source>
</evidence>
<dbReference type="RefSeq" id="WP_188038096.1">
    <property type="nucleotide sequence ID" value="NZ_JACVHF010000001.1"/>
</dbReference>
<name>A0ABR7SY64_HELCL</name>
<evidence type="ECO:0000313" key="3">
    <source>
        <dbReference type="EMBL" id="MBC9782892.1"/>
    </source>
</evidence>
<dbReference type="Pfam" id="PF16244">
    <property type="entry name" value="DUF4901"/>
    <property type="match status" value="2"/>
</dbReference>
<evidence type="ECO:0000256" key="1">
    <source>
        <dbReference type="SAM" id="SignalP"/>
    </source>
</evidence>
<accession>A0ABR7SY64</accession>
<reference evidence="3 4" key="1">
    <citation type="submission" date="2020-07" db="EMBL/GenBank/DDBJ databases">
        <title>Draft whole-genome sequence of Heliobacterium chlorum DSM 3682, type strain.</title>
        <authorList>
            <person name="Kyndt J.A."/>
            <person name="Meyer T.E."/>
            <person name="Imhoff J.F."/>
        </authorList>
    </citation>
    <scope>NUCLEOTIDE SEQUENCE [LARGE SCALE GENOMIC DNA]</scope>
    <source>
        <strain evidence="3 4">DSM 3682</strain>
    </source>
</reference>
<feature type="domain" description="YcdB/YcdC repeated" evidence="2">
    <location>
        <begin position="70"/>
        <end position="215"/>
    </location>
</feature>
<evidence type="ECO:0000313" key="4">
    <source>
        <dbReference type="Proteomes" id="UP000617402"/>
    </source>
</evidence>
<dbReference type="EMBL" id="JACVHF010000001">
    <property type="protein sequence ID" value="MBC9782892.1"/>
    <property type="molecule type" value="Genomic_DNA"/>
</dbReference>
<dbReference type="Proteomes" id="UP000617402">
    <property type="component" value="Unassembled WGS sequence"/>
</dbReference>
<sequence length="550" mass="61712">MKFLGTLKIASFVLAANLCFVPLCFADESVNTPPKSQEAVELKNYKVPQNIESKAEKVINSVRKFIPEMNQLNLSYKGVIALPEDYKTHQESTVLAYVFTNKKSATFSEINELGTELGIGLTFDVNTGDLLNIRVLNPSWISKKVPSETVAKSRGSDFLKAIMGDWTKDYRMNNDCSYIDNTISVSFNALYKGVPVQIYGIQISMDAEGHVYDYTNSAMPNTVAFPEPTKAISPKQAEDIYKKSQSMRLVYNTIITYHPNESPTESQPKLLYVPQYDGTIDALTGLPFNLDGNEPIKNPNVTITDKGAPVIVRNKEDAAQQLEKWGIDLLGLEIRKSAIPRQQNNQEIISYTGVPVTENEVTSGRWVNLEVVASSGRVIGFGIQNDKQRNHPFVIPEEEARKKAIQFFTDLKPEKGEFQVTGYIDSQQPDWVDSKKLDTMMEPKYRYDFTLLKDGVPVVFHSYFVEIDGITGKVCGFSNPVSSPAALPNRTGIITPEKAKAEFIKHTSLKLTYFWPRYYNLFAPNPKLVYMLERKEGLVGIDAKTGETVK</sequence>
<feature type="domain" description="YcdB/YcdC repeated" evidence="2">
    <location>
        <begin position="363"/>
        <end position="478"/>
    </location>
</feature>
<organism evidence="3 4">
    <name type="scientific">Heliobacterium chlorum</name>
    <dbReference type="NCBI Taxonomy" id="2698"/>
    <lineage>
        <taxon>Bacteria</taxon>
        <taxon>Bacillati</taxon>
        <taxon>Bacillota</taxon>
        <taxon>Clostridia</taxon>
        <taxon>Eubacteriales</taxon>
        <taxon>Heliobacteriaceae</taxon>
        <taxon>Heliobacterium</taxon>
    </lineage>
</organism>
<gene>
    <name evidence="3" type="ORF">H1S01_00020</name>
</gene>
<comment type="caution">
    <text evidence="3">The sequence shown here is derived from an EMBL/GenBank/DDBJ whole genome shotgun (WGS) entry which is preliminary data.</text>
</comment>
<proteinExistence type="predicted"/>
<keyword evidence="1" id="KW-0732">Signal</keyword>
<protein>
    <recommendedName>
        <fullName evidence="2">YcdB/YcdC repeated domain-containing protein</fullName>
    </recommendedName>
</protein>
<feature type="chain" id="PRO_5047366276" description="YcdB/YcdC repeated domain-containing protein" evidence="1">
    <location>
        <begin position="27"/>
        <end position="550"/>
    </location>
</feature>
<dbReference type="InterPro" id="IPR032599">
    <property type="entry name" value="YcdB/YcdC_rep_domain"/>
</dbReference>